<comment type="caution">
    <text evidence="1">The sequence shown here is derived from an EMBL/GenBank/DDBJ whole genome shotgun (WGS) entry which is preliminary data.</text>
</comment>
<proteinExistence type="predicted"/>
<reference evidence="1" key="2">
    <citation type="submission" date="2022-01" db="EMBL/GenBank/DDBJ databases">
        <authorList>
            <person name="Yamashiro T."/>
            <person name="Shiraishi A."/>
            <person name="Satake H."/>
            <person name="Nakayama K."/>
        </authorList>
    </citation>
    <scope>NUCLEOTIDE SEQUENCE</scope>
</reference>
<sequence>MVPTTVLMKSGLVSVNNTRQVIAAHSKTTVIAARPKHFFLKQHIQLPKAEWFNAARQNGWSRHMTGNMSYLTDYEEIDRGYVAFRWNPKGWKITGKGINLLLLLEVNAAKHNLLLLLKVNAARHKLTTAGEH</sequence>
<reference evidence="1" key="1">
    <citation type="journal article" date="2022" name="Int. J. Mol. Sci.">
        <title>Draft Genome of Tanacetum Coccineum: Genomic Comparison of Closely Related Tanacetum-Family Plants.</title>
        <authorList>
            <person name="Yamashiro T."/>
            <person name="Shiraishi A."/>
            <person name="Nakayama K."/>
            <person name="Satake H."/>
        </authorList>
    </citation>
    <scope>NUCLEOTIDE SEQUENCE</scope>
</reference>
<evidence type="ECO:0000313" key="1">
    <source>
        <dbReference type="EMBL" id="GJT62084.1"/>
    </source>
</evidence>
<dbReference type="EMBL" id="BQNB010017344">
    <property type="protein sequence ID" value="GJT62084.1"/>
    <property type="molecule type" value="Genomic_DNA"/>
</dbReference>
<gene>
    <name evidence="1" type="ORF">Tco_1005617</name>
</gene>
<dbReference type="Proteomes" id="UP001151760">
    <property type="component" value="Unassembled WGS sequence"/>
</dbReference>
<accession>A0ABQ5FFZ1</accession>
<protein>
    <submittedName>
        <fullName evidence="1">Uncharacterized protein</fullName>
    </submittedName>
</protein>
<name>A0ABQ5FFZ1_9ASTR</name>
<evidence type="ECO:0000313" key="2">
    <source>
        <dbReference type="Proteomes" id="UP001151760"/>
    </source>
</evidence>
<keyword evidence="2" id="KW-1185">Reference proteome</keyword>
<organism evidence="1 2">
    <name type="scientific">Tanacetum coccineum</name>
    <dbReference type="NCBI Taxonomy" id="301880"/>
    <lineage>
        <taxon>Eukaryota</taxon>
        <taxon>Viridiplantae</taxon>
        <taxon>Streptophyta</taxon>
        <taxon>Embryophyta</taxon>
        <taxon>Tracheophyta</taxon>
        <taxon>Spermatophyta</taxon>
        <taxon>Magnoliopsida</taxon>
        <taxon>eudicotyledons</taxon>
        <taxon>Gunneridae</taxon>
        <taxon>Pentapetalae</taxon>
        <taxon>asterids</taxon>
        <taxon>campanulids</taxon>
        <taxon>Asterales</taxon>
        <taxon>Asteraceae</taxon>
        <taxon>Asteroideae</taxon>
        <taxon>Anthemideae</taxon>
        <taxon>Anthemidinae</taxon>
        <taxon>Tanacetum</taxon>
    </lineage>
</organism>